<evidence type="ECO:0000256" key="2">
    <source>
        <dbReference type="ARBA" id="ARBA00022771"/>
    </source>
</evidence>
<reference evidence="6 7" key="1">
    <citation type="submission" date="2021-08" db="EMBL/GenBank/DDBJ databases">
        <title>WGS assembly of Ceratopteris richardii.</title>
        <authorList>
            <person name="Marchant D.B."/>
            <person name="Chen G."/>
            <person name="Jenkins J."/>
            <person name="Shu S."/>
            <person name="Leebens-Mack J."/>
            <person name="Grimwood J."/>
            <person name="Schmutz J."/>
            <person name="Soltis P."/>
            <person name="Soltis D."/>
            <person name="Chen Z.-H."/>
        </authorList>
    </citation>
    <scope>NUCLEOTIDE SEQUENCE [LARGE SCALE GENOMIC DNA]</scope>
    <source>
        <strain evidence="6">Whitten #5841</strain>
        <tissue evidence="6">Leaf</tissue>
    </source>
</reference>
<evidence type="ECO:0000313" key="6">
    <source>
        <dbReference type="EMBL" id="KAH7300858.1"/>
    </source>
</evidence>
<proteinExistence type="predicted"/>
<dbReference type="Gene3D" id="3.30.40.10">
    <property type="entry name" value="Zinc/RING finger domain, C3HC4 (zinc finger)"/>
    <property type="match status" value="1"/>
</dbReference>
<keyword evidence="2 4" id="KW-0863">Zinc-finger</keyword>
<evidence type="ECO:0000256" key="4">
    <source>
        <dbReference type="PROSITE-ProRule" id="PRU00175"/>
    </source>
</evidence>
<dbReference type="GO" id="GO:0006513">
    <property type="term" value="P:protein monoubiquitination"/>
    <property type="evidence" value="ECO:0007669"/>
    <property type="project" value="TreeGrafter"/>
</dbReference>
<dbReference type="PANTHER" id="PTHR12888:SF0">
    <property type="entry name" value="PEROXISOME ASSEMBLY PROTEIN 12"/>
    <property type="match status" value="1"/>
</dbReference>
<dbReference type="InterPro" id="IPR017375">
    <property type="entry name" value="PEX12"/>
</dbReference>
<feature type="domain" description="RING-type" evidence="5">
    <location>
        <begin position="258"/>
        <end position="297"/>
    </location>
</feature>
<dbReference type="AlphaFoldDB" id="A0A8T2RZF7"/>
<dbReference type="GO" id="GO:0016558">
    <property type="term" value="P:protein import into peroxisome matrix"/>
    <property type="evidence" value="ECO:0007669"/>
    <property type="project" value="InterPro"/>
</dbReference>
<keyword evidence="3" id="KW-0862">Zinc</keyword>
<dbReference type="SUPFAM" id="SSF57850">
    <property type="entry name" value="RING/U-box"/>
    <property type="match status" value="1"/>
</dbReference>
<protein>
    <recommendedName>
        <fullName evidence="5">RING-type domain-containing protein</fullName>
    </recommendedName>
</protein>
<dbReference type="InterPro" id="IPR018957">
    <property type="entry name" value="Znf_C3HC4_RING-type"/>
</dbReference>
<sequence length="328" mass="37995">MAAEMPRATPADLNAAQSLSARIQATLELYVQTLATKFGVLRSTHQQAVACFLMFCLQARSLHRYGATIEEVLCGLRRRKVPTSDLTYLQRVLGNERFILILSVIRLQSRQKEAFRNYIGKQVVSVDLYGLLQTVYRGLLFSYQLLFMFKIIEFSSPSSHVKQWHTLRGFDFHKIQDELMTHRSSSSKARLPHFGLDILQLVTISHVFVNQYREWWMKEFDTLRKKKKDMPNQIYAYPLPPPPYSHKFKIENVGKARCFICGGEKRQPTLCMDCGYLFCKSCIDMSIQEGKYCPISNQIMRFKRKIADFKIEEGMLINVPSTLQSAHK</sequence>
<organism evidence="6 7">
    <name type="scientific">Ceratopteris richardii</name>
    <name type="common">Triangle waterfern</name>
    <dbReference type="NCBI Taxonomy" id="49495"/>
    <lineage>
        <taxon>Eukaryota</taxon>
        <taxon>Viridiplantae</taxon>
        <taxon>Streptophyta</taxon>
        <taxon>Embryophyta</taxon>
        <taxon>Tracheophyta</taxon>
        <taxon>Polypodiopsida</taxon>
        <taxon>Polypodiidae</taxon>
        <taxon>Polypodiales</taxon>
        <taxon>Pteridineae</taxon>
        <taxon>Pteridaceae</taxon>
        <taxon>Parkerioideae</taxon>
        <taxon>Ceratopteris</taxon>
    </lineage>
</organism>
<keyword evidence="7" id="KW-1185">Reference proteome</keyword>
<dbReference type="Proteomes" id="UP000825935">
    <property type="component" value="Chromosome 23"/>
</dbReference>
<dbReference type="OrthoDB" id="1984597at2759"/>
<dbReference type="InterPro" id="IPR013083">
    <property type="entry name" value="Znf_RING/FYVE/PHD"/>
</dbReference>
<evidence type="ECO:0000313" key="7">
    <source>
        <dbReference type="Proteomes" id="UP000825935"/>
    </source>
</evidence>
<keyword evidence="1" id="KW-0479">Metal-binding</keyword>
<dbReference type="EMBL" id="CM035428">
    <property type="protein sequence ID" value="KAH7300858.1"/>
    <property type="molecule type" value="Genomic_DNA"/>
</dbReference>
<dbReference type="EMBL" id="CM035428">
    <property type="protein sequence ID" value="KAH7300859.1"/>
    <property type="molecule type" value="Genomic_DNA"/>
</dbReference>
<dbReference type="GO" id="GO:0005778">
    <property type="term" value="C:peroxisomal membrane"/>
    <property type="evidence" value="ECO:0007669"/>
    <property type="project" value="InterPro"/>
</dbReference>
<dbReference type="Pfam" id="PF00097">
    <property type="entry name" value="zf-C3HC4"/>
    <property type="match status" value="1"/>
</dbReference>
<dbReference type="GO" id="GO:1990429">
    <property type="term" value="C:peroxisomal importomer complex"/>
    <property type="evidence" value="ECO:0007669"/>
    <property type="project" value="TreeGrafter"/>
</dbReference>
<dbReference type="PROSITE" id="PS50089">
    <property type="entry name" value="ZF_RING_2"/>
    <property type="match status" value="1"/>
</dbReference>
<dbReference type="GO" id="GO:0008270">
    <property type="term" value="F:zinc ion binding"/>
    <property type="evidence" value="ECO:0007669"/>
    <property type="project" value="UniProtKB-KW"/>
</dbReference>
<name>A0A8T2RZF7_CERRI</name>
<dbReference type="InterPro" id="IPR001841">
    <property type="entry name" value="Znf_RING"/>
</dbReference>
<evidence type="ECO:0000259" key="5">
    <source>
        <dbReference type="PROSITE" id="PS50089"/>
    </source>
</evidence>
<comment type="caution">
    <text evidence="6">The sequence shown here is derived from an EMBL/GenBank/DDBJ whole genome shotgun (WGS) entry which is preliminary data.</text>
</comment>
<gene>
    <name evidence="6" type="ORF">KP509_23G000400</name>
</gene>
<evidence type="ECO:0000256" key="3">
    <source>
        <dbReference type="ARBA" id="ARBA00022833"/>
    </source>
</evidence>
<dbReference type="GO" id="GO:0004842">
    <property type="term" value="F:ubiquitin-protein transferase activity"/>
    <property type="evidence" value="ECO:0007669"/>
    <property type="project" value="TreeGrafter"/>
</dbReference>
<evidence type="ECO:0000256" key="1">
    <source>
        <dbReference type="ARBA" id="ARBA00022723"/>
    </source>
</evidence>
<accession>A0A8T2RZF7</accession>
<dbReference type="PANTHER" id="PTHR12888">
    <property type="entry name" value="PEROXISOME ASSEMBLY PROTEIN 12 PEROXIN-12"/>
    <property type="match status" value="1"/>
</dbReference>